<feature type="region of interest" description="Disordered" evidence="1">
    <location>
        <begin position="203"/>
        <end position="358"/>
    </location>
</feature>
<feature type="region of interest" description="Disordered" evidence="1">
    <location>
        <begin position="395"/>
        <end position="420"/>
    </location>
</feature>
<feature type="compositionally biased region" description="Low complexity" evidence="1">
    <location>
        <begin position="298"/>
        <end position="307"/>
    </location>
</feature>
<dbReference type="SUPFAM" id="SSF48464">
    <property type="entry name" value="ENTH/VHS domain"/>
    <property type="match status" value="1"/>
</dbReference>
<sequence length="532" mass="56513">MDFESLKSQVSNLTLYDLKAGVRKVQNAVMNYTEMESKVREATNNEPWGASTTMMNEIASGTFNYQILNEIMPMIYKRFTEKTAEEWRQIYKALQLLEFLIKNGSERVIDDVRSHLSLIKMLRQFHYIDQNGKDQGINVRNRSKELTDLLSDVDRIRSERKKARQNKNKYSGVEGGAGLGGSMSTSSRYGGFGSESAPGGYGGATRQVYGDGGGFGGETVQDDWEERSQSRTRGQDRFDEYDEYDEGSAAAPPRRKTESSRTGTKTSTAAAAKKAEPPKPKEPEVDLFDFGDEPTSLAAPSMPSMSSNGKQPADDGFGTLQSGGADDDDFDDFQSAAPAAAPAPALAAPSKPNYTPNYTAIAPPLSAAAPNTQYAQPQPRQGTNNAAFTNLFSTTSPVTGAAAPPPQNIASPMSATQTRAGGFQAAQPNYYTSVNATQSQPASTVASPGIKSPIGGAPKPKASGDAFAALLSGTNLKKSGIPSNKGPTMADMAKQKASAGIWGTTSSSSPATPSAPQYSGQKTGGAMDDLLG</sequence>
<protein>
    <recommendedName>
        <fullName evidence="2">ENTH domain-containing protein</fullName>
    </recommendedName>
</protein>
<dbReference type="CDD" id="cd16992">
    <property type="entry name" value="ENTH_Ent3"/>
    <property type="match status" value="1"/>
</dbReference>
<evidence type="ECO:0000259" key="2">
    <source>
        <dbReference type="PROSITE" id="PS50942"/>
    </source>
</evidence>
<dbReference type="EMBL" id="KL584756">
    <property type="protein sequence ID" value="KEQ96437.1"/>
    <property type="molecule type" value="Genomic_DNA"/>
</dbReference>
<dbReference type="GO" id="GO:0005886">
    <property type="term" value="C:plasma membrane"/>
    <property type="evidence" value="ECO:0007669"/>
    <property type="project" value="TreeGrafter"/>
</dbReference>
<feature type="compositionally biased region" description="Basic and acidic residues" evidence="1">
    <location>
        <begin position="226"/>
        <end position="238"/>
    </location>
</feature>
<gene>
    <name evidence="3" type="ORF">AUEXF2481DRAFT_3935</name>
</gene>
<organism evidence="3 4">
    <name type="scientific">Aureobasidium subglaciale (strain EXF-2481)</name>
    <name type="common">Aureobasidium pullulans var. subglaciale</name>
    <dbReference type="NCBI Taxonomy" id="1043005"/>
    <lineage>
        <taxon>Eukaryota</taxon>
        <taxon>Fungi</taxon>
        <taxon>Dikarya</taxon>
        <taxon>Ascomycota</taxon>
        <taxon>Pezizomycotina</taxon>
        <taxon>Dothideomycetes</taxon>
        <taxon>Dothideomycetidae</taxon>
        <taxon>Dothideales</taxon>
        <taxon>Saccotheciaceae</taxon>
        <taxon>Aureobasidium</taxon>
    </lineage>
</organism>
<dbReference type="GO" id="GO:0030125">
    <property type="term" value="C:clathrin vesicle coat"/>
    <property type="evidence" value="ECO:0007669"/>
    <property type="project" value="TreeGrafter"/>
</dbReference>
<evidence type="ECO:0000313" key="4">
    <source>
        <dbReference type="Proteomes" id="UP000030641"/>
    </source>
</evidence>
<feature type="compositionally biased region" description="Basic residues" evidence="1">
    <location>
        <begin position="158"/>
        <end position="167"/>
    </location>
</feature>
<dbReference type="GO" id="GO:0005543">
    <property type="term" value="F:phospholipid binding"/>
    <property type="evidence" value="ECO:0007669"/>
    <property type="project" value="TreeGrafter"/>
</dbReference>
<dbReference type="SMART" id="SM00273">
    <property type="entry name" value="ENTH"/>
    <property type="match status" value="1"/>
</dbReference>
<dbReference type="Proteomes" id="UP000030641">
    <property type="component" value="Unassembled WGS sequence"/>
</dbReference>
<evidence type="ECO:0000313" key="3">
    <source>
        <dbReference type="EMBL" id="KEQ96437.1"/>
    </source>
</evidence>
<dbReference type="InterPro" id="IPR013809">
    <property type="entry name" value="ENTH"/>
</dbReference>
<feature type="region of interest" description="Disordered" evidence="1">
    <location>
        <begin position="157"/>
        <end position="181"/>
    </location>
</feature>
<dbReference type="GO" id="GO:0005768">
    <property type="term" value="C:endosome"/>
    <property type="evidence" value="ECO:0007669"/>
    <property type="project" value="TreeGrafter"/>
</dbReference>
<evidence type="ECO:0000256" key="1">
    <source>
        <dbReference type="SAM" id="MobiDB-lite"/>
    </source>
</evidence>
<feature type="compositionally biased region" description="Polar residues" evidence="1">
    <location>
        <begin position="476"/>
        <end position="486"/>
    </location>
</feature>
<dbReference type="GO" id="GO:0006895">
    <property type="term" value="P:Golgi to endosome transport"/>
    <property type="evidence" value="ECO:0007669"/>
    <property type="project" value="TreeGrafter"/>
</dbReference>
<feature type="compositionally biased region" description="Basic and acidic residues" evidence="1">
    <location>
        <begin position="273"/>
        <end position="284"/>
    </location>
</feature>
<name>A0A074YQP7_AURSE</name>
<dbReference type="PANTHER" id="PTHR12276:SF45">
    <property type="entry name" value="CLATHRIN INTERACTOR 1"/>
    <property type="match status" value="1"/>
</dbReference>
<dbReference type="AlphaFoldDB" id="A0A074YQP7"/>
<proteinExistence type="predicted"/>
<dbReference type="FunFam" id="1.25.40.90:FF:000006">
    <property type="entry name" value="Clathrin interactor 1"/>
    <property type="match status" value="1"/>
</dbReference>
<feature type="compositionally biased region" description="Polar residues" evidence="1">
    <location>
        <begin position="408"/>
        <end position="419"/>
    </location>
</feature>
<accession>A0A074YQP7</accession>
<feature type="region of interest" description="Disordered" evidence="1">
    <location>
        <begin position="442"/>
        <end position="461"/>
    </location>
</feature>
<dbReference type="STRING" id="1043005.A0A074YQP7"/>
<feature type="domain" description="ENTH" evidence="2">
    <location>
        <begin position="27"/>
        <end position="160"/>
    </location>
</feature>
<reference evidence="3 4" key="1">
    <citation type="journal article" date="2014" name="BMC Genomics">
        <title>Genome sequencing of four Aureobasidium pullulans varieties: biotechnological potential, stress tolerance, and description of new species.</title>
        <authorList>
            <person name="Gostin Ar C."/>
            <person name="Ohm R.A."/>
            <person name="Kogej T."/>
            <person name="Sonjak S."/>
            <person name="Turk M."/>
            <person name="Zajc J."/>
            <person name="Zalar P."/>
            <person name="Grube M."/>
            <person name="Sun H."/>
            <person name="Han J."/>
            <person name="Sharma A."/>
            <person name="Chiniquy J."/>
            <person name="Ngan C.Y."/>
            <person name="Lipzen A."/>
            <person name="Barry K."/>
            <person name="Grigoriev I.V."/>
            <person name="Gunde-Cimerman N."/>
        </authorList>
    </citation>
    <scope>NUCLEOTIDE SEQUENCE [LARGE SCALE GENOMIC DNA]</scope>
    <source>
        <strain evidence="3 4">EXF-2481</strain>
    </source>
</reference>
<dbReference type="OrthoDB" id="4033880at2759"/>
<dbReference type="RefSeq" id="XP_013344806.1">
    <property type="nucleotide sequence ID" value="XM_013489352.1"/>
</dbReference>
<dbReference type="GO" id="GO:0030276">
    <property type="term" value="F:clathrin binding"/>
    <property type="evidence" value="ECO:0007669"/>
    <property type="project" value="TreeGrafter"/>
</dbReference>
<dbReference type="Pfam" id="PF01417">
    <property type="entry name" value="ENTH"/>
    <property type="match status" value="1"/>
</dbReference>
<dbReference type="PANTHER" id="PTHR12276">
    <property type="entry name" value="EPSIN/ENT-RELATED"/>
    <property type="match status" value="1"/>
</dbReference>
<dbReference type="Gene3D" id="1.25.40.90">
    <property type="match status" value="1"/>
</dbReference>
<dbReference type="GO" id="GO:0005829">
    <property type="term" value="C:cytosol"/>
    <property type="evidence" value="ECO:0007669"/>
    <property type="project" value="GOC"/>
</dbReference>
<keyword evidence="4" id="KW-1185">Reference proteome</keyword>
<feature type="region of interest" description="Disordered" evidence="1">
    <location>
        <begin position="476"/>
        <end position="532"/>
    </location>
</feature>
<dbReference type="PROSITE" id="PS50942">
    <property type="entry name" value="ENTH"/>
    <property type="match status" value="1"/>
</dbReference>
<dbReference type="GO" id="GO:0006897">
    <property type="term" value="P:endocytosis"/>
    <property type="evidence" value="ECO:0007669"/>
    <property type="project" value="TreeGrafter"/>
</dbReference>
<dbReference type="HOGENOM" id="CLU_040577_0_1_1"/>
<dbReference type="GeneID" id="25366352"/>
<dbReference type="OMA" id="WRQIYKG"/>
<dbReference type="InterPro" id="IPR008942">
    <property type="entry name" value="ENTH_VHS"/>
</dbReference>
<dbReference type="InParanoid" id="A0A074YQP7"/>
<feature type="compositionally biased region" description="Low complexity" evidence="1">
    <location>
        <begin position="504"/>
        <end position="516"/>
    </location>
</feature>
<feature type="compositionally biased region" description="Low complexity" evidence="1">
    <location>
        <begin position="333"/>
        <end position="349"/>
    </location>
</feature>